<proteinExistence type="predicted"/>
<evidence type="ECO:0000313" key="2">
    <source>
        <dbReference type="Proteomes" id="UP000305729"/>
    </source>
</evidence>
<dbReference type="RefSeq" id="WP_138538875.1">
    <property type="nucleotide sequence ID" value="NZ_CP045429.1"/>
</dbReference>
<dbReference type="Proteomes" id="UP000305729">
    <property type="component" value="Chromosome 1"/>
</dbReference>
<reference evidence="1 2" key="1">
    <citation type="submission" date="2019-10" db="EMBL/GenBank/DDBJ databases">
        <title>Pseudoalteromonas rubra S4059.</title>
        <authorList>
            <person name="Paulsen S."/>
            <person name="Wang X."/>
        </authorList>
    </citation>
    <scope>NUCLEOTIDE SEQUENCE [LARGE SCALE GENOMIC DNA]</scope>
    <source>
        <strain evidence="1 2">S4059</strain>
    </source>
</reference>
<organism evidence="1 2">
    <name type="scientific">Pseudoalteromonas rubra</name>
    <dbReference type="NCBI Taxonomy" id="43658"/>
    <lineage>
        <taxon>Bacteria</taxon>
        <taxon>Pseudomonadati</taxon>
        <taxon>Pseudomonadota</taxon>
        <taxon>Gammaproteobacteria</taxon>
        <taxon>Alteromonadales</taxon>
        <taxon>Pseudoalteromonadaceae</taxon>
        <taxon>Pseudoalteromonas</taxon>
    </lineage>
</organism>
<evidence type="ECO:0000313" key="1">
    <source>
        <dbReference type="EMBL" id="QPB82441.1"/>
    </source>
</evidence>
<dbReference type="EMBL" id="CP045429">
    <property type="protein sequence ID" value="QPB82441.1"/>
    <property type="molecule type" value="Genomic_DNA"/>
</dbReference>
<dbReference type="AlphaFoldDB" id="A0A5S3UTV9"/>
<protein>
    <submittedName>
        <fullName evidence="1">Uncharacterized protein</fullName>
    </submittedName>
</protein>
<accession>A0A5S3UTV9</accession>
<name>A0A5S3UTV9_9GAMM</name>
<gene>
    <name evidence="1" type="ORF">CWC22_005345</name>
</gene>
<sequence>MLKKVGNGFITLIGFIIILKYLVGFFGWELNFNVEAVQKVEISQTQLSYFPDSSIEGVLNGFMAEQHEKEWLAKTAKKYNVTPQQLSDSLTINYLQKEDENWTVEVISSISGKGKSSVAKEVKLNLTNYVSRVVQHANKPKH</sequence>